<keyword evidence="4 7" id="KW-1133">Transmembrane helix</keyword>
<evidence type="ECO:0000313" key="11">
    <source>
        <dbReference type="Proteomes" id="UP000501107"/>
    </source>
</evidence>
<dbReference type="InterPro" id="IPR050768">
    <property type="entry name" value="UPF0353/GerABKA_families"/>
</dbReference>
<sequence length="512" mass="56931">MGPFNKWIRGEKSFSGQEQADHILNKSISSSLSLNLKHLSKLFSGIPELITRTFPLKNGKEAALIYMEGLVDKTVINVDILRPLLFKEWNEDDFWESSISIGNIKKIQQWTDIEQSLLHGKSILFINGQLSALELDTQAAPKRSIEEPTTESSLKSSHEGFNEVASDSIALIRRYIPNRELKVKAFTVGERAASKVFMLYLADVANEDVIQEMSCRIESIKVDAILTTGELEGFVEDNSYTLFPQLSITERPDTTAHHILNGRIAVVVDRSPGVLIGPMTFSSFFQTIDDYSFRPIIPSFIRLLRFTGLFIAIFAPALYIAMISFHYEVIPLKLLLTIGESRAKIPFPPILEALLMELVLEMLREAAVRLPGPVGQTIGVVGGIVIGQAAVQAGIVSNVMVIVVSITAVASFIIPNMEMSAGIRLLRFPMMIIASLFGVIGIMVGMAIIIIHILSMESLGVPYGSPFSPLFASDLKDILVRLPWKIMKKRPLSLNLKQENRQSDIEEMEEDK</sequence>
<evidence type="ECO:0000256" key="2">
    <source>
        <dbReference type="ARBA" id="ARBA00005278"/>
    </source>
</evidence>
<evidence type="ECO:0000256" key="7">
    <source>
        <dbReference type="SAM" id="Phobius"/>
    </source>
</evidence>
<dbReference type="PANTHER" id="PTHR22550:SF16">
    <property type="entry name" value="SPORE GERMINATION PROTEIN"/>
    <property type="match status" value="1"/>
</dbReference>
<reference evidence="8 10" key="1">
    <citation type="journal article" date="2015" name="Genome Announc.">
        <title>Complete genome sequences for 35 biothreat assay-relevant bacillus species.</title>
        <authorList>
            <person name="Johnson S.L."/>
            <person name="Daligault H.E."/>
            <person name="Davenport K.W."/>
            <person name="Jaissle J."/>
            <person name="Frey K.G."/>
            <person name="Ladner J.T."/>
            <person name="Broomall S.M."/>
            <person name="Bishop-Lilly K.A."/>
            <person name="Bruce D.C."/>
            <person name="Gibbons H.S."/>
            <person name="Coyne S.R."/>
            <person name="Lo C.C."/>
            <person name="Meincke L."/>
            <person name="Munk A.C."/>
            <person name="Koroleva G.I."/>
            <person name="Rosenzweig C.N."/>
            <person name="Palacios G.F."/>
            <person name="Redden C.L."/>
            <person name="Minogue T.D."/>
            <person name="Chain P.S."/>
        </authorList>
    </citation>
    <scope>NUCLEOTIDE SEQUENCE [LARGE SCALE GENOMIC DNA]</scope>
    <source>
        <strain evidence="8 10">HD1011</strain>
    </source>
</reference>
<organism evidence="9 11">
    <name type="scientific">Bacillus thuringiensis</name>
    <dbReference type="NCBI Taxonomy" id="1428"/>
    <lineage>
        <taxon>Bacteria</taxon>
        <taxon>Bacillati</taxon>
        <taxon>Bacillota</taxon>
        <taxon>Bacilli</taxon>
        <taxon>Bacillales</taxon>
        <taxon>Bacillaceae</taxon>
        <taxon>Bacillus</taxon>
        <taxon>Bacillus cereus group</taxon>
    </lineage>
</organism>
<dbReference type="EMBL" id="CP009335">
    <property type="protein sequence ID" value="AJG75262.1"/>
    <property type="molecule type" value="Genomic_DNA"/>
</dbReference>
<dbReference type="GO" id="GO:0005886">
    <property type="term" value="C:plasma membrane"/>
    <property type="evidence" value="ECO:0007669"/>
    <property type="project" value="UniProtKB-SubCell"/>
</dbReference>
<name>A0A0B5NPG0_BACTU</name>
<accession>A0A0B5NPG0</accession>
<evidence type="ECO:0000313" key="9">
    <source>
        <dbReference type="EMBL" id="QKH23273.1"/>
    </source>
</evidence>
<evidence type="ECO:0000313" key="8">
    <source>
        <dbReference type="EMBL" id="AJG75262.1"/>
    </source>
</evidence>
<comment type="similarity">
    <text evidence="2 6">Belongs to the GerABKA family.</text>
</comment>
<dbReference type="Pfam" id="PF03323">
    <property type="entry name" value="GerA"/>
    <property type="match status" value="1"/>
</dbReference>
<evidence type="ECO:0000256" key="4">
    <source>
        <dbReference type="ARBA" id="ARBA00022989"/>
    </source>
</evidence>
<dbReference type="Proteomes" id="UP000031876">
    <property type="component" value="Chromosome"/>
</dbReference>
<gene>
    <name evidence="9" type="primary">gerSA</name>
    <name evidence="8" type="ORF">BF38_4749</name>
    <name evidence="9" type="ORF">FOC89_04470</name>
</gene>
<keyword evidence="3 7" id="KW-0812">Transmembrane</keyword>
<feature type="transmembrane region" description="Helical" evidence="7">
    <location>
        <begin position="395"/>
        <end position="414"/>
    </location>
</feature>
<dbReference type="InterPro" id="IPR004995">
    <property type="entry name" value="Spore_Ger"/>
</dbReference>
<dbReference type="PIRSF" id="PIRSF005690">
    <property type="entry name" value="GerBA"/>
    <property type="match status" value="1"/>
</dbReference>
<evidence type="ECO:0000313" key="10">
    <source>
        <dbReference type="Proteomes" id="UP000031876"/>
    </source>
</evidence>
<dbReference type="PANTHER" id="PTHR22550">
    <property type="entry name" value="SPORE GERMINATION PROTEIN"/>
    <property type="match status" value="1"/>
</dbReference>
<dbReference type="KEGG" id="btw:BF38_4749"/>
<proteinExistence type="inferred from homology"/>
<evidence type="ECO:0000256" key="3">
    <source>
        <dbReference type="ARBA" id="ARBA00022692"/>
    </source>
</evidence>
<dbReference type="GO" id="GO:0009847">
    <property type="term" value="P:spore germination"/>
    <property type="evidence" value="ECO:0007669"/>
    <property type="project" value="UniProtKB-UniRule"/>
</dbReference>
<comment type="subcellular location">
    <subcellularLocation>
        <location evidence="6">Cell membrane</location>
    </subcellularLocation>
    <subcellularLocation>
        <location evidence="1">Membrane</location>
        <topology evidence="1">Multi-pass membrane protein</topology>
    </subcellularLocation>
</comment>
<keyword evidence="5 6" id="KW-0472">Membrane</keyword>
<dbReference type="EMBL" id="CP053980">
    <property type="protein sequence ID" value="QKH23273.1"/>
    <property type="molecule type" value="Genomic_DNA"/>
</dbReference>
<dbReference type="RefSeq" id="WP_000528992.1">
    <property type="nucleotide sequence ID" value="NZ_CP009335.1"/>
</dbReference>
<evidence type="ECO:0000256" key="6">
    <source>
        <dbReference type="PIRNR" id="PIRNR005690"/>
    </source>
</evidence>
<feature type="transmembrane region" description="Helical" evidence="7">
    <location>
        <begin position="303"/>
        <end position="325"/>
    </location>
</feature>
<protein>
    <submittedName>
        <fullName evidence="8">GerA spore germination family protein</fullName>
    </submittedName>
    <submittedName>
        <fullName evidence="9">Spore germination protein GerSA</fullName>
    </submittedName>
</protein>
<dbReference type="AlphaFoldDB" id="A0A0B5NPG0"/>
<reference evidence="9 11" key="2">
    <citation type="submission" date="2020-05" db="EMBL/GenBank/DDBJ databases">
        <title>FDA dAtabase for Regulatory Grade micrObial Sequences (FDA-ARGOS): Supporting development and validation of Infectious Disease Dx tests.</title>
        <authorList>
            <person name="Nelson B."/>
            <person name="Plummer A."/>
            <person name="Tallon L."/>
            <person name="Sadzewicz L."/>
            <person name="Zhao X."/>
            <person name="Vavikolanu K."/>
            <person name="Mehta A."/>
            <person name="Aluvathingal J."/>
            <person name="Nadendla S."/>
            <person name="Myers T."/>
            <person name="Yan Y."/>
            <person name="Sichtig H."/>
        </authorList>
    </citation>
    <scope>NUCLEOTIDE SEQUENCE [LARGE SCALE GENOMIC DNA]</scope>
    <source>
        <strain evidence="9 11">FDAARGOS_795</strain>
    </source>
</reference>
<dbReference type="Proteomes" id="UP000501107">
    <property type="component" value="Chromosome"/>
</dbReference>
<feature type="transmembrane region" description="Helical" evidence="7">
    <location>
        <begin position="426"/>
        <end position="454"/>
    </location>
</feature>
<evidence type="ECO:0000256" key="1">
    <source>
        <dbReference type="ARBA" id="ARBA00004141"/>
    </source>
</evidence>
<evidence type="ECO:0000256" key="5">
    <source>
        <dbReference type="ARBA" id="ARBA00023136"/>
    </source>
</evidence>